<dbReference type="Gene3D" id="3.90.182.10">
    <property type="entry name" value="Toxin - Anthrax Protective Antigen,domain 1"/>
    <property type="match status" value="1"/>
</dbReference>
<dbReference type="InterPro" id="IPR008928">
    <property type="entry name" value="6-hairpin_glycosidase_sf"/>
</dbReference>
<dbReference type="PROSITE" id="PS51820">
    <property type="entry name" value="PA14"/>
    <property type="match status" value="1"/>
</dbReference>
<protein>
    <recommendedName>
        <fullName evidence="2">alpha-L-rhamnosidase</fullName>
        <ecNumber evidence="2">3.2.1.40</ecNumber>
    </recommendedName>
</protein>
<gene>
    <name evidence="6" type="ORF">MNBD_IGNAVI01-2951</name>
</gene>
<dbReference type="GO" id="GO:0005975">
    <property type="term" value="P:carbohydrate metabolic process"/>
    <property type="evidence" value="ECO:0007669"/>
    <property type="project" value="InterPro"/>
</dbReference>
<dbReference type="Gene3D" id="1.50.10.10">
    <property type="match status" value="1"/>
</dbReference>
<dbReference type="InterPro" id="IPR059177">
    <property type="entry name" value="GH29D-like_dom"/>
</dbReference>
<proteinExistence type="predicted"/>
<dbReference type="InterPro" id="IPR035398">
    <property type="entry name" value="Bac_rhamnosid_C"/>
</dbReference>
<evidence type="ECO:0000256" key="1">
    <source>
        <dbReference type="ARBA" id="ARBA00001445"/>
    </source>
</evidence>
<dbReference type="PANTHER" id="PTHR33307:SF6">
    <property type="entry name" value="ALPHA-RHAMNOSIDASE (EUROFUNG)-RELATED"/>
    <property type="match status" value="1"/>
</dbReference>
<dbReference type="Pfam" id="PF13290">
    <property type="entry name" value="CHB_HEX_C_1"/>
    <property type="match status" value="1"/>
</dbReference>
<dbReference type="AlphaFoldDB" id="A0A3B1CSW4"/>
<comment type="catalytic activity">
    <reaction evidence="1">
        <text>Hydrolysis of terminal non-reducing alpha-L-rhamnose residues in alpha-L-rhamnosides.</text>
        <dbReference type="EC" id="3.2.1.40"/>
    </reaction>
</comment>
<dbReference type="SMART" id="SM00758">
    <property type="entry name" value="PA14"/>
    <property type="match status" value="1"/>
</dbReference>
<evidence type="ECO:0000259" key="5">
    <source>
        <dbReference type="PROSITE" id="PS51820"/>
    </source>
</evidence>
<dbReference type="SUPFAM" id="SSF48208">
    <property type="entry name" value="Six-hairpin glycosidases"/>
    <property type="match status" value="1"/>
</dbReference>
<dbReference type="Gene3D" id="2.60.420.10">
    <property type="entry name" value="Maltose phosphorylase, domain 3"/>
    <property type="match status" value="1"/>
</dbReference>
<dbReference type="InterPro" id="IPR016007">
    <property type="entry name" value="Alpha_rhamnosid"/>
</dbReference>
<organism evidence="6">
    <name type="scientific">hydrothermal vent metagenome</name>
    <dbReference type="NCBI Taxonomy" id="652676"/>
    <lineage>
        <taxon>unclassified sequences</taxon>
        <taxon>metagenomes</taxon>
        <taxon>ecological metagenomes</taxon>
    </lineage>
</organism>
<feature type="domain" description="PA14" evidence="5">
    <location>
        <begin position="507"/>
        <end position="644"/>
    </location>
</feature>
<dbReference type="Pfam" id="PF17390">
    <property type="entry name" value="Bac_rhamnosid_C"/>
    <property type="match status" value="1"/>
</dbReference>
<evidence type="ECO:0000256" key="4">
    <source>
        <dbReference type="SAM" id="MobiDB-lite"/>
    </source>
</evidence>
<dbReference type="PANTHER" id="PTHR33307">
    <property type="entry name" value="ALPHA-RHAMNOSIDASE (EUROFUNG)"/>
    <property type="match status" value="1"/>
</dbReference>
<dbReference type="GO" id="GO:0030596">
    <property type="term" value="F:alpha-L-rhamnosidase activity"/>
    <property type="evidence" value="ECO:0007669"/>
    <property type="project" value="UniProtKB-EC"/>
</dbReference>
<evidence type="ECO:0000256" key="3">
    <source>
        <dbReference type="ARBA" id="ARBA00022801"/>
    </source>
</evidence>
<evidence type="ECO:0000256" key="2">
    <source>
        <dbReference type="ARBA" id="ARBA00012652"/>
    </source>
</evidence>
<dbReference type="EC" id="3.2.1.40" evidence="2"/>
<dbReference type="InterPro" id="IPR012341">
    <property type="entry name" value="6hp_glycosidase-like_sf"/>
</dbReference>
<dbReference type="EMBL" id="UOGD01000367">
    <property type="protein sequence ID" value="VAX27078.1"/>
    <property type="molecule type" value="Genomic_DNA"/>
</dbReference>
<reference evidence="6" key="1">
    <citation type="submission" date="2018-06" db="EMBL/GenBank/DDBJ databases">
        <authorList>
            <person name="Zhirakovskaya E."/>
        </authorList>
    </citation>
    <scope>NUCLEOTIDE SEQUENCE</scope>
</reference>
<name>A0A3B1CSW4_9ZZZZ</name>
<sequence length="649" mass="73328">KKTQLDNMHGGVPSDCPHRERRGYTGDGQISAQAAIYNFDMRSFYTKWLNDIADAQNKKTGYVPYTAPYQSGGGGTPWGSAYIIVPWYMYLYYGDIAVLEKHYEGMKHYADYLKTQTDKNSLIVEKNLGEWVPPTPTKIPPSFVSSAYYYYDLTLMSNIAKILNKVEDEESFTKLAENVKHSFNKKYFNKNDFSYSIGWQGANVFPLAFNLVPEEFVENVFNSLVKNIEVRAKGHFDTGMMGTPYVLEVLTKYGRPDLAYTVMNRRDYPSFGYNIERGATTLWETWTGKDSHSHPMFGSVCAWFYQGLAGVNPDPQNPGFKHIIIKPSIVNELDFVNVSYSSVYGEIKSNWELKNGDLKLRIAIPPNTTASVFVPGNDIKNVRSNNNDIIPTGVENNLVRYEIPSGEYTFVSKKIDKLLITPMLSIPVIDPPDSTLFSPDSVVVNIRQYSKDAEIRYTLDGSKPNKNSELFTKPFKLRTSAVIKARVFRDNLKPGYTKTNRIIFIDSLRNGIGYKYYIGAWSRLPNFAKLKPVKTGKVYNISLNEFDHLDDKFAILFTGNIKIKSGGTYNFHLISNDGSKLFIDDKLVVDADGPHGFAGVKGKIDLTKGLHKIKVEYFQMGGGKGLELFYKGPGVEKQLIPANVLIMNR</sequence>
<dbReference type="Pfam" id="PF07691">
    <property type="entry name" value="PA14"/>
    <property type="match status" value="1"/>
</dbReference>
<keyword evidence="3" id="KW-0378">Hydrolase</keyword>
<feature type="non-terminal residue" evidence="6">
    <location>
        <position position="1"/>
    </location>
</feature>
<feature type="region of interest" description="Disordered" evidence="4">
    <location>
        <begin position="1"/>
        <end position="24"/>
    </location>
</feature>
<dbReference type="InterPro" id="IPR011658">
    <property type="entry name" value="PA14_dom"/>
</dbReference>
<dbReference type="InterPro" id="IPR035396">
    <property type="entry name" value="Bac_rhamnosid6H"/>
</dbReference>
<dbReference type="SUPFAM" id="SSF56988">
    <property type="entry name" value="Anthrax protective antigen"/>
    <property type="match status" value="1"/>
</dbReference>
<dbReference type="Pfam" id="PF17389">
    <property type="entry name" value="Bac_rhamnosid6H"/>
    <property type="match status" value="1"/>
</dbReference>
<evidence type="ECO:0000313" key="6">
    <source>
        <dbReference type="EMBL" id="VAX27078.1"/>
    </source>
</evidence>
<accession>A0A3B1CSW4</accession>
<dbReference type="InterPro" id="IPR037524">
    <property type="entry name" value="PA14/GLEYA"/>
</dbReference>